<protein>
    <recommendedName>
        <fullName evidence="1">Transposase Helix-turn-helix domain-containing protein</fullName>
    </recommendedName>
</protein>
<dbReference type="PANTHER" id="PTHR23080">
    <property type="entry name" value="THAP DOMAIN PROTEIN"/>
    <property type="match status" value="1"/>
</dbReference>
<dbReference type="AlphaFoldDB" id="A0A8I6RUF6"/>
<dbReference type="Proteomes" id="UP000494040">
    <property type="component" value="Unassembled WGS sequence"/>
</dbReference>
<dbReference type="InterPro" id="IPR027805">
    <property type="entry name" value="Transposase_HTH_dom"/>
</dbReference>
<dbReference type="PANTHER" id="PTHR23080:SF143">
    <property type="entry name" value="SI:DKEY-56D12.4"/>
    <property type="match status" value="1"/>
</dbReference>
<accession>A0A8I6RUF6</accession>
<dbReference type="EnsemblMetazoa" id="XM_014394501.2">
    <property type="protein sequence ID" value="XP_014249987.2"/>
    <property type="gene ID" value="LOC106666951"/>
</dbReference>
<dbReference type="OrthoDB" id="6578680at2759"/>
<name>A0A8I6RUF6_CIMLE</name>
<proteinExistence type="predicted"/>
<sequence length="389" mass="44088">MAIGEGFEGVSWPHKTDLPALRGLNIQFALDASANINHIKIMASYISNTAEEMRRKTNISRFLEGLLDEDSSDVCGDRYSQYTSSENEPSKIDREFSPLHYLPENELNAYKEYPGLLEANKKSVLKTPFSIHNIKHNDTLVQIYTGIPAAKGFFNLANRFTKNGVKYYRGWVVGQLSIKQQLLMTLMKLKLGMDDIHLSHRFNCSLETVTNTVFTWLLAIHQKLFYAIVKDFGGQRPITDPVLMDAVTLHMKGPRNPHLPHKTPLEPYTALIVARTDGVVIYAGDLYPWTSDKVDVIEESDFFQSLEEGNVICLDNDVSTDLDIPDGVFVLSFDVGCGELNDIRKDLERRMSEYQAFRCIPPELEGYANVVWQVIVALTNYSKFKAFMA</sequence>
<dbReference type="RefSeq" id="XP_014249987.2">
    <property type="nucleotide sequence ID" value="XM_014394501.2"/>
</dbReference>
<dbReference type="KEGG" id="clec:106666951"/>
<organism evidence="2 3">
    <name type="scientific">Cimex lectularius</name>
    <name type="common">Bed bug</name>
    <name type="synonym">Acanthia lectularia</name>
    <dbReference type="NCBI Taxonomy" id="79782"/>
    <lineage>
        <taxon>Eukaryota</taxon>
        <taxon>Metazoa</taxon>
        <taxon>Ecdysozoa</taxon>
        <taxon>Arthropoda</taxon>
        <taxon>Hexapoda</taxon>
        <taxon>Insecta</taxon>
        <taxon>Pterygota</taxon>
        <taxon>Neoptera</taxon>
        <taxon>Paraneoptera</taxon>
        <taxon>Hemiptera</taxon>
        <taxon>Heteroptera</taxon>
        <taxon>Panheteroptera</taxon>
        <taxon>Cimicomorpha</taxon>
        <taxon>Cimicidae</taxon>
        <taxon>Cimex</taxon>
    </lineage>
</organism>
<keyword evidence="3" id="KW-1185">Reference proteome</keyword>
<reference evidence="2" key="1">
    <citation type="submission" date="2022-01" db="UniProtKB">
        <authorList>
            <consortium name="EnsemblMetazoa"/>
        </authorList>
    </citation>
    <scope>IDENTIFICATION</scope>
</reference>
<evidence type="ECO:0000313" key="2">
    <source>
        <dbReference type="EnsemblMetazoa" id="XP_014249987.2"/>
    </source>
</evidence>
<dbReference type="Pfam" id="PF13613">
    <property type="entry name" value="HTH_Tnp_4"/>
    <property type="match status" value="1"/>
</dbReference>
<evidence type="ECO:0000313" key="3">
    <source>
        <dbReference type="Proteomes" id="UP000494040"/>
    </source>
</evidence>
<dbReference type="GeneID" id="106666951"/>
<feature type="domain" description="Transposase Helix-turn-helix" evidence="1">
    <location>
        <begin position="175"/>
        <end position="224"/>
    </location>
</feature>
<evidence type="ECO:0000259" key="1">
    <source>
        <dbReference type="Pfam" id="PF13613"/>
    </source>
</evidence>